<dbReference type="AlphaFoldDB" id="A0A9K3IQ80"/>
<dbReference type="EMBL" id="MNCJ02000321">
    <property type="protein sequence ID" value="KAF5800979.1"/>
    <property type="molecule type" value="Genomic_DNA"/>
</dbReference>
<proteinExistence type="predicted"/>
<sequence length="73" mass="7764">MIGVVSLAAARGERCSTTNLVLVAGGYTESNVIDAMKFVFGKKESKQAVIMHDYTCGPVRVGTHFGQSLLQAC</sequence>
<evidence type="ECO:0000313" key="2">
    <source>
        <dbReference type="Proteomes" id="UP000215914"/>
    </source>
</evidence>
<dbReference type="Proteomes" id="UP000215914">
    <property type="component" value="Unassembled WGS sequence"/>
</dbReference>
<keyword evidence="2" id="KW-1185">Reference proteome</keyword>
<reference evidence="1" key="1">
    <citation type="journal article" date="2017" name="Nature">
        <title>The sunflower genome provides insights into oil metabolism, flowering and Asterid evolution.</title>
        <authorList>
            <person name="Badouin H."/>
            <person name="Gouzy J."/>
            <person name="Grassa C.J."/>
            <person name="Murat F."/>
            <person name="Staton S.E."/>
            <person name="Cottret L."/>
            <person name="Lelandais-Briere C."/>
            <person name="Owens G.L."/>
            <person name="Carrere S."/>
            <person name="Mayjonade B."/>
            <person name="Legrand L."/>
            <person name="Gill N."/>
            <person name="Kane N.C."/>
            <person name="Bowers J.E."/>
            <person name="Hubner S."/>
            <person name="Bellec A."/>
            <person name="Berard A."/>
            <person name="Berges H."/>
            <person name="Blanchet N."/>
            <person name="Boniface M.C."/>
            <person name="Brunel D."/>
            <person name="Catrice O."/>
            <person name="Chaidir N."/>
            <person name="Claudel C."/>
            <person name="Donnadieu C."/>
            <person name="Faraut T."/>
            <person name="Fievet G."/>
            <person name="Helmstetter N."/>
            <person name="King M."/>
            <person name="Knapp S.J."/>
            <person name="Lai Z."/>
            <person name="Le Paslier M.C."/>
            <person name="Lippi Y."/>
            <person name="Lorenzon L."/>
            <person name="Mandel J.R."/>
            <person name="Marage G."/>
            <person name="Marchand G."/>
            <person name="Marquand E."/>
            <person name="Bret-Mestries E."/>
            <person name="Morien E."/>
            <person name="Nambeesan S."/>
            <person name="Nguyen T."/>
            <person name="Pegot-Espagnet P."/>
            <person name="Pouilly N."/>
            <person name="Raftis F."/>
            <person name="Sallet E."/>
            <person name="Schiex T."/>
            <person name="Thomas J."/>
            <person name="Vandecasteele C."/>
            <person name="Vares D."/>
            <person name="Vear F."/>
            <person name="Vautrin S."/>
            <person name="Crespi M."/>
            <person name="Mangin B."/>
            <person name="Burke J.M."/>
            <person name="Salse J."/>
            <person name="Munos S."/>
            <person name="Vincourt P."/>
            <person name="Rieseberg L.H."/>
            <person name="Langlade N.B."/>
        </authorList>
    </citation>
    <scope>NUCLEOTIDE SEQUENCE</scope>
    <source>
        <tissue evidence="1">Leaves</tissue>
    </source>
</reference>
<comment type="caution">
    <text evidence="1">The sequence shown here is derived from an EMBL/GenBank/DDBJ whole genome shotgun (WGS) entry which is preliminary data.</text>
</comment>
<gene>
    <name evidence="1" type="ORF">HanXRQr2_Chr06g0242831</name>
</gene>
<accession>A0A9K3IQ80</accession>
<dbReference type="Gramene" id="mRNA:HanXRQr2_Chr06g0242831">
    <property type="protein sequence ID" value="mRNA:HanXRQr2_Chr06g0242831"/>
    <property type="gene ID" value="HanXRQr2_Chr06g0242831"/>
</dbReference>
<name>A0A9K3IQ80_HELAN</name>
<evidence type="ECO:0000313" key="1">
    <source>
        <dbReference type="EMBL" id="KAF5800979.1"/>
    </source>
</evidence>
<organism evidence="1 2">
    <name type="scientific">Helianthus annuus</name>
    <name type="common">Common sunflower</name>
    <dbReference type="NCBI Taxonomy" id="4232"/>
    <lineage>
        <taxon>Eukaryota</taxon>
        <taxon>Viridiplantae</taxon>
        <taxon>Streptophyta</taxon>
        <taxon>Embryophyta</taxon>
        <taxon>Tracheophyta</taxon>
        <taxon>Spermatophyta</taxon>
        <taxon>Magnoliopsida</taxon>
        <taxon>eudicotyledons</taxon>
        <taxon>Gunneridae</taxon>
        <taxon>Pentapetalae</taxon>
        <taxon>asterids</taxon>
        <taxon>campanulids</taxon>
        <taxon>Asterales</taxon>
        <taxon>Asteraceae</taxon>
        <taxon>Asteroideae</taxon>
        <taxon>Heliantheae alliance</taxon>
        <taxon>Heliantheae</taxon>
        <taxon>Helianthus</taxon>
    </lineage>
</organism>
<reference evidence="1" key="2">
    <citation type="submission" date="2020-06" db="EMBL/GenBank/DDBJ databases">
        <title>Helianthus annuus Genome sequencing and assembly Release 2.</title>
        <authorList>
            <person name="Gouzy J."/>
            <person name="Langlade N."/>
            <person name="Munos S."/>
        </authorList>
    </citation>
    <scope>NUCLEOTIDE SEQUENCE</scope>
    <source>
        <tissue evidence="1">Leaves</tissue>
    </source>
</reference>
<protein>
    <submittedName>
        <fullName evidence="1">Uncharacterized protein</fullName>
    </submittedName>
</protein>